<dbReference type="OrthoDB" id="6427083at2759"/>
<evidence type="ECO:0000256" key="4">
    <source>
        <dbReference type="PROSITE-ProRule" id="PRU00175"/>
    </source>
</evidence>
<feature type="compositionally biased region" description="Basic and acidic residues" evidence="5">
    <location>
        <begin position="1"/>
        <end position="20"/>
    </location>
</feature>
<feature type="compositionally biased region" description="Low complexity" evidence="5">
    <location>
        <begin position="122"/>
        <end position="157"/>
    </location>
</feature>
<keyword evidence="2 4" id="KW-0863">Zinc-finger</keyword>
<dbReference type="InterPro" id="IPR001841">
    <property type="entry name" value="Znf_RING"/>
</dbReference>
<comment type="caution">
    <text evidence="7">The sequence shown here is derived from an EMBL/GenBank/DDBJ whole genome shotgun (WGS) entry which is preliminary data.</text>
</comment>
<dbReference type="EMBL" id="BGPR01012052">
    <property type="protein sequence ID" value="GBN54259.1"/>
    <property type="molecule type" value="Genomic_DNA"/>
</dbReference>
<evidence type="ECO:0000256" key="3">
    <source>
        <dbReference type="ARBA" id="ARBA00022833"/>
    </source>
</evidence>
<feature type="region of interest" description="Disordered" evidence="5">
    <location>
        <begin position="1"/>
        <end position="37"/>
    </location>
</feature>
<dbReference type="SMART" id="SM00184">
    <property type="entry name" value="RING"/>
    <property type="match status" value="1"/>
</dbReference>
<accession>A0A4Y2PST7</accession>
<feature type="domain" description="RING-type" evidence="6">
    <location>
        <begin position="47"/>
        <end position="87"/>
    </location>
</feature>
<dbReference type="GO" id="GO:0008270">
    <property type="term" value="F:zinc ion binding"/>
    <property type="evidence" value="ECO:0007669"/>
    <property type="project" value="UniProtKB-KW"/>
</dbReference>
<organism evidence="7 8">
    <name type="scientific">Araneus ventricosus</name>
    <name type="common">Orbweaver spider</name>
    <name type="synonym">Epeira ventricosa</name>
    <dbReference type="NCBI Taxonomy" id="182803"/>
    <lineage>
        <taxon>Eukaryota</taxon>
        <taxon>Metazoa</taxon>
        <taxon>Ecdysozoa</taxon>
        <taxon>Arthropoda</taxon>
        <taxon>Chelicerata</taxon>
        <taxon>Arachnida</taxon>
        <taxon>Araneae</taxon>
        <taxon>Araneomorphae</taxon>
        <taxon>Entelegynae</taxon>
        <taxon>Araneoidea</taxon>
        <taxon>Araneidae</taxon>
        <taxon>Araneus</taxon>
    </lineage>
</organism>
<dbReference type="PROSITE" id="PS50089">
    <property type="entry name" value="ZF_RING_2"/>
    <property type="match status" value="1"/>
</dbReference>
<dbReference type="SUPFAM" id="SSF57850">
    <property type="entry name" value="RING/U-box"/>
    <property type="match status" value="1"/>
</dbReference>
<dbReference type="Gene3D" id="3.30.40.10">
    <property type="entry name" value="Zinc/RING finger domain, C3HC4 (zinc finger)"/>
    <property type="match status" value="1"/>
</dbReference>
<name>A0A4Y2PST7_ARAVE</name>
<reference evidence="7 8" key="1">
    <citation type="journal article" date="2019" name="Sci. Rep.">
        <title>Orb-weaving spider Araneus ventricosus genome elucidates the spidroin gene catalogue.</title>
        <authorList>
            <person name="Kono N."/>
            <person name="Nakamura H."/>
            <person name="Ohtoshi R."/>
            <person name="Moran D.A.P."/>
            <person name="Shinohara A."/>
            <person name="Yoshida Y."/>
            <person name="Fujiwara M."/>
            <person name="Mori M."/>
            <person name="Tomita M."/>
            <person name="Arakawa K."/>
        </authorList>
    </citation>
    <scope>NUCLEOTIDE SEQUENCE [LARGE SCALE GENOMIC DNA]</scope>
</reference>
<proteinExistence type="predicted"/>
<feature type="compositionally biased region" description="Acidic residues" evidence="5">
    <location>
        <begin position="111"/>
        <end position="121"/>
    </location>
</feature>
<protein>
    <recommendedName>
        <fullName evidence="6">RING-type domain-containing protein</fullName>
    </recommendedName>
</protein>
<dbReference type="AlphaFoldDB" id="A0A4Y2PST7"/>
<dbReference type="Proteomes" id="UP000499080">
    <property type="component" value="Unassembled WGS sequence"/>
</dbReference>
<gene>
    <name evidence="7" type="ORF">AVEN_42591_1</name>
</gene>
<dbReference type="InterPro" id="IPR050731">
    <property type="entry name" value="HRD1_E3_ubiq-ligases"/>
</dbReference>
<sequence length="188" mass="20574">MTQKRKLEEKDEKLPDKSTSNDESELEGKKKRSNEETSGFSVETVRCRICLDVVCCLTMRSLPCAHAFHENCLFQWLEISDVCPLCKWPTTRQARGNNEGGMNGNEHQPESDESNSDESSDESQPSGSSGESPPAGSSGESPPAGSSGESPPSGSSGHPRRLNVLELYELYVWSDDSESEEWGEGADI</sequence>
<dbReference type="PANTHER" id="PTHR22763">
    <property type="entry name" value="RING ZINC FINGER PROTEIN"/>
    <property type="match status" value="1"/>
</dbReference>
<evidence type="ECO:0000259" key="6">
    <source>
        <dbReference type="PROSITE" id="PS50089"/>
    </source>
</evidence>
<evidence type="ECO:0000313" key="7">
    <source>
        <dbReference type="EMBL" id="GBN54259.1"/>
    </source>
</evidence>
<evidence type="ECO:0000313" key="8">
    <source>
        <dbReference type="Proteomes" id="UP000499080"/>
    </source>
</evidence>
<dbReference type="GO" id="GO:0012505">
    <property type="term" value="C:endomembrane system"/>
    <property type="evidence" value="ECO:0007669"/>
    <property type="project" value="TreeGrafter"/>
</dbReference>
<evidence type="ECO:0000256" key="5">
    <source>
        <dbReference type="SAM" id="MobiDB-lite"/>
    </source>
</evidence>
<feature type="region of interest" description="Disordered" evidence="5">
    <location>
        <begin position="94"/>
        <end position="160"/>
    </location>
</feature>
<keyword evidence="3" id="KW-0862">Zinc</keyword>
<keyword evidence="1" id="KW-0479">Metal-binding</keyword>
<keyword evidence="8" id="KW-1185">Reference proteome</keyword>
<dbReference type="GO" id="GO:0043161">
    <property type="term" value="P:proteasome-mediated ubiquitin-dependent protein catabolic process"/>
    <property type="evidence" value="ECO:0007669"/>
    <property type="project" value="TreeGrafter"/>
</dbReference>
<dbReference type="InterPro" id="IPR013083">
    <property type="entry name" value="Znf_RING/FYVE/PHD"/>
</dbReference>
<dbReference type="GO" id="GO:0061630">
    <property type="term" value="F:ubiquitin protein ligase activity"/>
    <property type="evidence" value="ECO:0007669"/>
    <property type="project" value="TreeGrafter"/>
</dbReference>
<dbReference type="Pfam" id="PF13639">
    <property type="entry name" value="zf-RING_2"/>
    <property type="match status" value="1"/>
</dbReference>
<evidence type="ECO:0000256" key="2">
    <source>
        <dbReference type="ARBA" id="ARBA00022771"/>
    </source>
</evidence>
<evidence type="ECO:0000256" key="1">
    <source>
        <dbReference type="ARBA" id="ARBA00022723"/>
    </source>
</evidence>